<dbReference type="Proteomes" id="UP001331761">
    <property type="component" value="Unassembled WGS sequence"/>
</dbReference>
<gene>
    <name evidence="3" type="ORF">GCK32_009873</name>
</gene>
<dbReference type="SUPFAM" id="SSF63737">
    <property type="entry name" value="Leukotriene A4 hydrolase N-terminal domain"/>
    <property type="match status" value="1"/>
</dbReference>
<evidence type="ECO:0000256" key="1">
    <source>
        <dbReference type="SAM" id="MobiDB-lite"/>
    </source>
</evidence>
<reference evidence="3 4" key="1">
    <citation type="submission" date="2019-10" db="EMBL/GenBank/DDBJ databases">
        <title>Assembly and Annotation for the nematode Trichostrongylus colubriformis.</title>
        <authorList>
            <person name="Martin J."/>
        </authorList>
    </citation>
    <scope>NUCLEOTIDE SEQUENCE [LARGE SCALE GENOMIC DNA]</scope>
    <source>
        <strain evidence="3">G859</strain>
        <tissue evidence="3">Whole worm</tissue>
    </source>
</reference>
<dbReference type="PANTHER" id="PTHR11533:SF299">
    <property type="entry name" value="AMINOPEPTIDASE"/>
    <property type="match status" value="1"/>
</dbReference>
<dbReference type="GO" id="GO:0043171">
    <property type="term" value="P:peptide catabolic process"/>
    <property type="evidence" value="ECO:0007669"/>
    <property type="project" value="TreeGrafter"/>
</dbReference>
<organism evidence="3 4">
    <name type="scientific">Trichostrongylus colubriformis</name>
    <name type="common">Black scour worm</name>
    <dbReference type="NCBI Taxonomy" id="6319"/>
    <lineage>
        <taxon>Eukaryota</taxon>
        <taxon>Metazoa</taxon>
        <taxon>Ecdysozoa</taxon>
        <taxon>Nematoda</taxon>
        <taxon>Chromadorea</taxon>
        <taxon>Rhabditida</taxon>
        <taxon>Rhabditina</taxon>
        <taxon>Rhabditomorpha</taxon>
        <taxon>Strongyloidea</taxon>
        <taxon>Trichostrongylidae</taxon>
        <taxon>Trichostrongylus</taxon>
    </lineage>
</organism>
<feature type="region of interest" description="Disordered" evidence="1">
    <location>
        <begin position="1"/>
        <end position="25"/>
    </location>
</feature>
<keyword evidence="4" id="KW-1185">Reference proteome</keyword>
<dbReference type="InterPro" id="IPR042097">
    <property type="entry name" value="Aminopeptidase_N-like_N_sf"/>
</dbReference>
<dbReference type="GO" id="GO:0008270">
    <property type="term" value="F:zinc ion binding"/>
    <property type="evidence" value="ECO:0007669"/>
    <property type="project" value="TreeGrafter"/>
</dbReference>
<feature type="compositionally biased region" description="Low complexity" evidence="1">
    <location>
        <begin position="1"/>
        <end position="20"/>
    </location>
</feature>
<proteinExistence type="predicted"/>
<dbReference type="GO" id="GO:0005737">
    <property type="term" value="C:cytoplasm"/>
    <property type="evidence" value="ECO:0007669"/>
    <property type="project" value="TreeGrafter"/>
</dbReference>
<dbReference type="GO" id="GO:0006508">
    <property type="term" value="P:proteolysis"/>
    <property type="evidence" value="ECO:0007669"/>
    <property type="project" value="TreeGrafter"/>
</dbReference>
<protein>
    <recommendedName>
        <fullName evidence="2">Aminopeptidase N-like N-terminal domain-containing protein</fullName>
    </recommendedName>
</protein>
<dbReference type="GO" id="GO:0070006">
    <property type="term" value="F:metalloaminopeptidase activity"/>
    <property type="evidence" value="ECO:0007669"/>
    <property type="project" value="TreeGrafter"/>
</dbReference>
<dbReference type="GO" id="GO:0016020">
    <property type="term" value="C:membrane"/>
    <property type="evidence" value="ECO:0007669"/>
    <property type="project" value="TreeGrafter"/>
</dbReference>
<comment type="caution">
    <text evidence="3">The sequence shown here is derived from an EMBL/GenBank/DDBJ whole genome shotgun (WGS) entry which is preliminary data.</text>
</comment>
<dbReference type="PANTHER" id="PTHR11533">
    <property type="entry name" value="PROTEASE M1 ZINC METALLOPROTEASE"/>
    <property type="match status" value="1"/>
</dbReference>
<name>A0AAN8F0T3_TRICO</name>
<dbReference type="GO" id="GO:0042277">
    <property type="term" value="F:peptide binding"/>
    <property type="evidence" value="ECO:0007669"/>
    <property type="project" value="TreeGrafter"/>
</dbReference>
<accession>A0AAN8F0T3</accession>
<sequence>MLINETETTANTSSETSAEVAEVEEVTEVELTTDSVYTDDSVEDDTDCRDFPWKNFRLPRDVVPTSYNLTIHPNITTSNMTGSLAIDIQVLNTTKLIVLHADNLVMTTFSMSVNAKRMEAEFFFCPEQSQWAFMMDDEVHKGDVIDLGIEFQGEVLPDLQGLYISTHTDARGRRT</sequence>
<evidence type="ECO:0000313" key="3">
    <source>
        <dbReference type="EMBL" id="KAK5968435.1"/>
    </source>
</evidence>
<dbReference type="InterPro" id="IPR050344">
    <property type="entry name" value="Peptidase_M1_aminopeptidases"/>
</dbReference>
<evidence type="ECO:0000259" key="2">
    <source>
        <dbReference type="Pfam" id="PF17900"/>
    </source>
</evidence>
<dbReference type="InterPro" id="IPR045357">
    <property type="entry name" value="Aminopeptidase_N-like_N"/>
</dbReference>
<feature type="domain" description="Aminopeptidase N-like N-terminal" evidence="2">
    <location>
        <begin position="63"/>
        <end position="173"/>
    </location>
</feature>
<evidence type="ECO:0000313" key="4">
    <source>
        <dbReference type="Proteomes" id="UP001331761"/>
    </source>
</evidence>
<dbReference type="Gene3D" id="2.60.40.1730">
    <property type="entry name" value="tricorn interacting facor f3 domain"/>
    <property type="match status" value="1"/>
</dbReference>
<dbReference type="AlphaFoldDB" id="A0AAN8F0T3"/>
<dbReference type="EMBL" id="WIXE01021381">
    <property type="protein sequence ID" value="KAK5968435.1"/>
    <property type="molecule type" value="Genomic_DNA"/>
</dbReference>
<dbReference type="Pfam" id="PF17900">
    <property type="entry name" value="Peptidase_M1_N"/>
    <property type="match status" value="1"/>
</dbReference>
<dbReference type="GO" id="GO:0005615">
    <property type="term" value="C:extracellular space"/>
    <property type="evidence" value="ECO:0007669"/>
    <property type="project" value="TreeGrafter"/>
</dbReference>